<gene>
    <name evidence="2" type="ORF">EII11_09240</name>
</gene>
<evidence type="ECO:0000313" key="2">
    <source>
        <dbReference type="EMBL" id="RRC94606.1"/>
    </source>
</evidence>
<dbReference type="Pfam" id="PF13419">
    <property type="entry name" value="HAD_2"/>
    <property type="match status" value="1"/>
</dbReference>
<dbReference type="Gene3D" id="1.10.150.240">
    <property type="entry name" value="Putative phosphatase, domain 2"/>
    <property type="match status" value="1"/>
</dbReference>
<dbReference type="RefSeq" id="WP_124871931.1">
    <property type="nucleotide sequence ID" value="NZ_RQZF01000012.1"/>
</dbReference>
<evidence type="ECO:0000313" key="3">
    <source>
        <dbReference type="Proteomes" id="UP000280444"/>
    </source>
</evidence>
<dbReference type="Gene3D" id="3.40.50.1000">
    <property type="entry name" value="HAD superfamily/HAD-like"/>
    <property type="match status" value="1"/>
</dbReference>
<sequence>MNRPYTVVLFDVDGTLVDSADAVIRGIQHAMMRMGLKERSPEELMAFVGPPLWETFAHYGLSPEESVKAVAHYREFYHDIFLDPPMFPGVRNMLEALHAAGIPMATATSKQAVMAREQITFLGLDEVFTVVAGATPDPSSTKETVIEEALARLAEGGADVSRPVLIGDRKWDVIGGRAVGIPVIGVEWGYAEEGELDGVVDMVATPEALVALLTGQNSSDSAGSQSDVKPAVGSRSAEHTDPAEQMPGQHHD</sequence>
<dbReference type="EMBL" id="RQZF01000012">
    <property type="protein sequence ID" value="RRC94606.1"/>
    <property type="molecule type" value="Genomic_DNA"/>
</dbReference>
<dbReference type="GO" id="GO:0005829">
    <property type="term" value="C:cytosol"/>
    <property type="evidence" value="ECO:0007669"/>
    <property type="project" value="TreeGrafter"/>
</dbReference>
<dbReference type="SUPFAM" id="SSF56784">
    <property type="entry name" value="HAD-like"/>
    <property type="match status" value="1"/>
</dbReference>
<reference evidence="2 3" key="1">
    <citation type="submission" date="2018-11" db="EMBL/GenBank/DDBJ databases">
        <title>Genomes From Bacteria Associated with the Canine Oral Cavity: a Test Case for Automated Genome-Based Taxonomic Assignment.</title>
        <authorList>
            <person name="Coil D.A."/>
            <person name="Jospin G."/>
            <person name="Darling A.E."/>
            <person name="Wallis C."/>
            <person name="Davis I.J."/>
            <person name="Harris S."/>
            <person name="Eisen J.A."/>
            <person name="Holcombe L.J."/>
            <person name="O'Flynn C."/>
        </authorList>
    </citation>
    <scope>NUCLEOTIDE SEQUENCE [LARGE SCALE GENOMIC DNA]</scope>
    <source>
        <strain evidence="2 3">OH770</strain>
    </source>
</reference>
<dbReference type="InterPro" id="IPR023214">
    <property type="entry name" value="HAD_sf"/>
</dbReference>
<evidence type="ECO:0000256" key="1">
    <source>
        <dbReference type="SAM" id="MobiDB-lite"/>
    </source>
</evidence>
<organism evidence="2 3">
    <name type="scientific">Schaalia canis</name>
    <dbReference type="NCBI Taxonomy" id="100469"/>
    <lineage>
        <taxon>Bacteria</taxon>
        <taxon>Bacillati</taxon>
        <taxon>Actinomycetota</taxon>
        <taxon>Actinomycetes</taxon>
        <taxon>Actinomycetales</taxon>
        <taxon>Actinomycetaceae</taxon>
        <taxon>Schaalia</taxon>
    </lineage>
</organism>
<comment type="caution">
    <text evidence="2">The sequence shown here is derived from an EMBL/GenBank/DDBJ whole genome shotgun (WGS) entry which is preliminary data.</text>
</comment>
<dbReference type="SFLD" id="SFLDG01129">
    <property type="entry name" value="C1.5:_HAD__Beta-PGM__Phosphata"/>
    <property type="match status" value="1"/>
</dbReference>
<name>A0A3P1SC25_9ACTO</name>
<dbReference type="AlphaFoldDB" id="A0A3P1SC25"/>
<dbReference type="InterPro" id="IPR050155">
    <property type="entry name" value="HAD-like_hydrolase_sf"/>
</dbReference>
<dbReference type="InterPro" id="IPR041492">
    <property type="entry name" value="HAD_2"/>
</dbReference>
<protein>
    <submittedName>
        <fullName evidence="2">HAD family hydrolase</fullName>
    </submittedName>
</protein>
<dbReference type="GO" id="GO:0016787">
    <property type="term" value="F:hydrolase activity"/>
    <property type="evidence" value="ECO:0007669"/>
    <property type="project" value="UniProtKB-KW"/>
</dbReference>
<feature type="compositionally biased region" description="Polar residues" evidence="1">
    <location>
        <begin position="215"/>
        <end position="227"/>
    </location>
</feature>
<proteinExistence type="predicted"/>
<keyword evidence="2" id="KW-0378">Hydrolase</keyword>
<dbReference type="PANTHER" id="PTHR43434:SF20">
    <property type="entry name" value="5'-NUCLEOTIDASE"/>
    <property type="match status" value="1"/>
</dbReference>
<dbReference type="OrthoDB" id="9776368at2"/>
<dbReference type="InterPro" id="IPR036412">
    <property type="entry name" value="HAD-like_sf"/>
</dbReference>
<feature type="region of interest" description="Disordered" evidence="1">
    <location>
        <begin position="215"/>
        <end position="252"/>
    </location>
</feature>
<dbReference type="GO" id="GO:0004713">
    <property type="term" value="F:protein tyrosine kinase activity"/>
    <property type="evidence" value="ECO:0007669"/>
    <property type="project" value="TreeGrafter"/>
</dbReference>
<dbReference type="Proteomes" id="UP000280444">
    <property type="component" value="Unassembled WGS sequence"/>
</dbReference>
<dbReference type="InterPro" id="IPR023198">
    <property type="entry name" value="PGP-like_dom2"/>
</dbReference>
<dbReference type="PANTHER" id="PTHR43434">
    <property type="entry name" value="PHOSPHOGLYCOLATE PHOSPHATASE"/>
    <property type="match status" value="1"/>
</dbReference>
<accession>A0A3P1SC25</accession>
<dbReference type="SFLD" id="SFLDS00003">
    <property type="entry name" value="Haloacid_Dehalogenase"/>
    <property type="match status" value="1"/>
</dbReference>
<keyword evidence="3" id="KW-1185">Reference proteome</keyword>